<organism evidence="1 2">
    <name type="scientific">Candidatus Woesebacteria bacterium RBG_13_34_9</name>
    <dbReference type="NCBI Taxonomy" id="1802477"/>
    <lineage>
        <taxon>Bacteria</taxon>
        <taxon>Candidatus Woeseibacteriota</taxon>
    </lineage>
</organism>
<protein>
    <submittedName>
        <fullName evidence="1">HNH endonuclease</fullName>
    </submittedName>
</protein>
<evidence type="ECO:0000313" key="1">
    <source>
        <dbReference type="EMBL" id="OGM09469.1"/>
    </source>
</evidence>
<gene>
    <name evidence="1" type="ORF">A2159_00870</name>
</gene>
<keyword evidence="1" id="KW-0540">Nuclease</keyword>
<dbReference type="GO" id="GO:0004519">
    <property type="term" value="F:endonuclease activity"/>
    <property type="evidence" value="ECO:0007669"/>
    <property type="project" value="UniProtKB-KW"/>
</dbReference>
<proteinExistence type="predicted"/>
<dbReference type="AlphaFoldDB" id="A0A1F7X437"/>
<name>A0A1F7X437_9BACT</name>
<dbReference type="EMBL" id="MGFP01000023">
    <property type="protein sequence ID" value="OGM09469.1"/>
    <property type="molecule type" value="Genomic_DNA"/>
</dbReference>
<comment type="caution">
    <text evidence="1">The sequence shown here is derived from an EMBL/GenBank/DDBJ whole genome shotgun (WGS) entry which is preliminary data.</text>
</comment>
<dbReference type="Proteomes" id="UP000179219">
    <property type="component" value="Unassembled WGS sequence"/>
</dbReference>
<dbReference type="CDD" id="cd00085">
    <property type="entry name" value="HNHc"/>
    <property type="match status" value="1"/>
</dbReference>
<evidence type="ECO:0000313" key="2">
    <source>
        <dbReference type="Proteomes" id="UP000179219"/>
    </source>
</evidence>
<dbReference type="InterPro" id="IPR003615">
    <property type="entry name" value="HNH_nuc"/>
</dbReference>
<keyword evidence="1" id="KW-0255">Endonuclease</keyword>
<keyword evidence="1" id="KW-0378">Hydrolase</keyword>
<accession>A0A1F7X437</accession>
<sequence>MIKKLKLTIELVPASTWDNNLRNLLKSQMWEYIRKSVYKKCNYKCVICKNKTGLHAHEIWKYDDKNHIQKLVNIFALCSKCHSIKHLGFAGLQISKGKVNYENLVKHFMQVNNCSREIFEKHQKKALKKFEERSHFDWQIDLSEYQKAQD</sequence>
<reference evidence="1 2" key="1">
    <citation type="journal article" date="2016" name="Nat. Commun.">
        <title>Thousands of microbial genomes shed light on interconnected biogeochemical processes in an aquifer system.</title>
        <authorList>
            <person name="Anantharaman K."/>
            <person name="Brown C.T."/>
            <person name="Hug L.A."/>
            <person name="Sharon I."/>
            <person name="Castelle C.J."/>
            <person name="Probst A.J."/>
            <person name="Thomas B.C."/>
            <person name="Singh A."/>
            <person name="Wilkins M.J."/>
            <person name="Karaoz U."/>
            <person name="Brodie E.L."/>
            <person name="Williams K.H."/>
            <person name="Hubbard S.S."/>
            <person name="Banfield J.F."/>
        </authorList>
    </citation>
    <scope>NUCLEOTIDE SEQUENCE [LARGE SCALE GENOMIC DNA]</scope>
</reference>